<organism evidence="3 4">
    <name type="scientific">Stichopus japonicus</name>
    <name type="common">Sea cucumber</name>
    <dbReference type="NCBI Taxonomy" id="307972"/>
    <lineage>
        <taxon>Eukaryota</taxon>
        <taxon>Metazoa</taxon>
        <taxon>Echinodermata</taxon>
        <taxon>Eleutherozoa</taxon>
        <taxon>Echinozoa</taxon>
        <taxon>Holothuroidea</taxon>
        <taxon>Aspidochirotacea</taxon>
        <taxon>Aspidochirotida</taxon>
        <taxon>Stichopodidae</taxon>
        <taxon>Apostichopus</taxon>
    </lineage>
</organism>
<evidence type="ECO:0000313" key="3">
    <source>
        <dbReference type="EMBL" id="PIK61186.1"/>
    </source>
</evidence>
<feature type="compositionally biased region" description="Basic and acidic residues" evidence="1">
    <location>
        <begin position="75"/>
        <end position="100"/>
    </location>
</feature>
<dbReference type="SUPFAM" id="SSF103473">
    <property type="entry name" value="MFS general substrate transporter"/>
    <property type="match status" value="1"/>
</dbReference>
<dbReference type="Gene3D" id="1.20.1250.20">
    <property type="entry name" value="MFS general substrate transporter like domains"/>
    <property type="match status" value="1"/>
</dbReference>
<dbReference type="PANTHER" id="PTHR11360:SF303">
    <property type="entry name" value="MAJOR FACILITATOR SUPERFAMILY (MFS) PROFILE DOMAIN-CONTAINING PROTEIN"/>
    <property type="match status" value="1"/>
</dbReference>
<dbReference type="EMBL" id="MRZV01000039">
    <property type="protein sequence ID" value="PIK61186.1"/>
    <property type="molecule type" value="Genomic_DNA"/>
</dbReference>
<dbReference type="GO" id="GO:0008028">
    <property type="term" value="F:monocarboxylic acid transmembrane transporter activity"/>
    <property type="evidence" value="ECO:0007669"/>
    <property type="project" value="TreeGrafter"/>
</dbReference>
<keyword evidence="2" id="KW-1133">Transmembrane helix</keyword>
<name>A0A2G8LLP8_STIJA</name>
<feature type="transmembrane region" description="Helical" evidence="2">
    <location>
        <begin position="187"/>
        <end position="207"/>
    </location>
</feature>
<reference evidence="3 4" key="1">
    <citation type="journal article" date="2017" name="PLoS Biol.">
        <title>The sea cucumber genome provides insights into morphological evolution and visceral regeneration.</title>
        <authorList>
            <person name="Zhang X."/>
            <person name="Sun L."/>
            <person name="Yuan J."/>
            <person name="Sun Y."/>
            <person name="Gao Y."/>
            <person name="Zhang L."/>
            <person name="Li S."/>
            <person name="Dai H."/>
            <person name="Hamel J.F."/>
            <person name="Liu C."/>
            <person name="Yu Y."/>
            <person name="Liu S."/>
            <person name="Lin W."/>
            <person name="Guo K."/>
            <person name="Jin S."/>
            <person name="Xu P."/>
            <person name="Storey K.B."/>
            <person name="Huan P."/>
            <person name="Zhang T."/>
            <person name="Zhou Y."/>
            <person name="Zhang J."/>
            <person name="Lin C."/>
            <person name="Li X."/>
            <person name="Xing L."/>
            <person name="Huo D."/>
            <person name="Sun M."/>
            <person name="Wang L."/>
            <person name="Mercier A."/>
            <person name="Li F."/>
            <person name="Yang H."/>
            <person name="Xiang J."/>
        </authorList>
    </citation>
    <scope>NUCLEOTIDE SEQUENCE [LARGE SCALE GENOMIC DNA]</scope>
    <source>
        <strain evidence="3">Shaxun</strain>
        <tissue evidence="3">Muscle</tissue>
    </source>
</reference>
<feature type="transmembrane region" description="Helical" evidence="2">
    <location>
        <begin position="247"/>
        <end position="270"/>
    </location>
</feature>
<sequence>MIYLEHFDKETFPVAYSVRELFQYLGITAIPVLLEQLREEYGLSGSYLIMGALVWNCMISGVLMKSKRPPPQSVDYDHAHESSESANRKDESAGPEDKTDETRMGNLLILCSIEPATRHPIFALYIIIHSLLSYSFVVWAVFLVPFGKSLGLPSDVAVLLSVFGGIGGVFGKIVVLFVFWSNRMNSITCSVIPATICTVSLSGYIFFQDFWTLAVSSLFCGFSLAYADCALSGVLPRYVCKVHMRQGVAISYFFSGALMQLGGIISGAVLDISGSFTLIFIIIIFTNIASIVLALSMHKMDGTIIECNE</sequence>
<dbReference type="InterPro" id="IPR036259">
    <property type="entry name" value="MFS_trans_sf"/>
</dbReference>
<dbReference type="OrthoDB" id="5667at2759"/>
<dbReference type="Proteomes" id="UP000230750">
    <property type="component" value="Unassembled WGS sequence"/>
</dbReference>
<evidence type="ECO:0000256" key="2">
    <source>
        <dbReference type="SAM" id="Phobius"/>
    </source>
</evidence>
<keyword evidence="2" id="KW-0472">Membrane</keyword>
<feature type="region of interest" description="Disordered" evidence="1">
    <location>
        <begin position="70"/>
        <end position="100"/>
    </location>
</feature>
<proteinExistence type="predicted"/>
<dbReference type="PANTHER" id="PTHR11360">
    <property type="entry name" value="MONOCARBOXYLATE TRANSPORTER"/>
    <property type="match status" value="1"/>
</dbReference>
<dbReference type="Pfam" id="PF07690">
    <property type="entry name" value="MFS_1"/>
    <property type="match status" value="1"/>
</dbReference>
<accession>A0A2G8LLP8</accession>
<feature type="transmembrane region" description="Helical" evidence="2">
    <location>
        <begin position="213"/>
        <end position="235"/>
    </location>
</feature>
<comment type="caution">
    <text evidence="3">The sequence shown here is derived from an EMBL/GenBank/DDBJ whole genome shotgun (WGS) entry which is preliminary data.</text>
</comment>
<feature type="transmembrane region" description="Helical" evidence="2">
    <location>
        <begin position="276"/>
        <end position="295"/>
    </location>
</feature>
<feature type="transmembrane region" description="Helical" evidence="2">
    <location>
        <begin position="156"/>
        <end position="180"/>
    </location>
</feature>
<evidence type="ECO:0000313" key="4">
    <source>
        <dbReference type="Proteomes" id="UP000230750"/>
    </source>
</evidence>
<keyword evidence="2" id="KW-0812">Transmembrane</keyword>
<gene>
    <name evidence="3" type="ORF">BSL78_01913</name>
</gene>
<evidence type="ECO:0000256" key="1">
    <source>
        <dbReference type="SAM" id="MobiDB-lite"/>
    </source>
</evidence>
<dbReference type="InterPro" id="IPR011701">
    <property type="entry name" value="MFS"/>
</dbReference>
<feature type="transmembrane region" description="Helical" evidence="2">
    <location>
        <begin position="122"/>
        <end position="144"/>
    </location>
</feature>
<dbReference type="InterPro" id="IPR050327">
    <property type="entry name" value="Proton-linked_MCT"/>
</dbReference>
<dbReference type="AlphaFoldDB" id="A0A2G8LLP8"/>
<protein>
    <submittedName>
        <fullName evidence="3">Putative monocarboxylate transporter 1-like</fullName>
    </submittedName>
</protein>
<keyword evidence="4" id="KW-1185">Reference proteome</keyword>
<feature type="transmembrane region" description="Helical" evidence="2">
    <location>
        <begin position="41"/>
        <end position="63"/>
    </location>
</feature>